<accession>A0A284QQM6</accession>
<evidence type="ECO:0000313" key="2">
    <source>
        <dbReference type="Proteomes" id="UP000219338"/>
    </source>
</evidence>
<reference evidence="2" key="1">
    <citation type="journal article" date="2017" name="Nat. Ecol. Evol.">
        <title>Genome expansion and lineage-specific genetic innovations in the forest pathogenic fungi Armillaria.</title>
        <authorList>
            <person name="Sipos G."/>
            <person name="Prasanna A.N."/>
            <person name="Walter M.C."/>
            <person name="O'Connor E."/>
            <person name="Balint B."/>
            <person name="Krizsan K."/>
            <person name="Kiss B."/>
            <person name="Hess J."/>
            <person name="Varga T."/>
            <person name="Slot J."/>
            <person name="Riley R."/>
            <person name="Boka B."/>
            <person name="Rigling D."/>
            <person name="Barry K."/>
            <person name="Lee J."/>
            <person name="Mihaltcheva S."/>
            <person name="LaButti K."/>
            <person name="Lipzen A."/>
            <person name="Waldron R."/>
            <person name="Moloney N.M."/>
            <person name="Sperisen C."/>
            <person name="Kredics L."/>
            <person name="Vagvoelgyi C."/>
            <person name="Patrignani A."/>
            <person name="Fitzpatrick D."/>
            <person name="Nagy I."/>
            <person name="Doyle S."/>
            <person name="Anderson J.B."/>
            <person name="Grigoriev I.V."/>
            <person name="Gueldener U."/>
            <person name="Muensterkoetter M."/>
            <person name="Nagy L.G."/>
        </authorList>
    </citation>
    <scope>NUCLEOTIDE SEQUENCE [LARGE SCALE GENOMIC DNA]</scope>
    <source>
        <strain evidence="2">C18/9</strain>
    </source>
</reference>
<dbReference type="AlphaFoldDB" id="A0A284QQM6"/>
<evidence type="ECO:0000313" key="1">
    <source>
        <dbReference type="EMBL" id="SJK98779.1"/>
    </source>
</evidence>
<keyword evidence="2" id="KW-1185">Reference proteome</keyword>
<evidence type="ECO:0008006" key="3">
    <source>
        <dbReference type="Google" id="ProtNLM"/>
    </source>
</evidence>
<dbReference type="Proteomes" id="UP000219338">
    <property type="component" value="Unassembled WGS sequence"/>
</dbReference>
<dbReference type="SUPFAM" id="SSF52047">
    <property type="entry name" value="RNI-like"/>
    <property type="match status" value="1"/>
</dbReference>
<dbReference type="OrthoDB" id="10459732at2759"/>
<dbReference type="EMBL" id="FUEG01000001">
    <property type="protein sequence ID" value="SJK98779.1"/>
    <property type="molecule type" value="Genomic_DNA"/>
</dbReference>
<protein>
    <recommendedName>
        <fullName evidence="3">F-box domain-containing protein</fullName>
    </recommendedName>
</protein>
<organism evidence="1 2">
    <name type="scientific">Armillaria ostoyae</name>
    <name type="common">Armillaria root rot fungus</name>
    <dbReference type="NCBI Taxonomy" id="47428"/>
    <lineage>
        <taxon>Eukaryota</taxon>
        <taxon>Fungi</taxon>
        <taxon>Dikarya</taxon>
        <taxon>Basidiomycota</taxon>
        <taxon>Agaricomycotina</taxon>
        <taxon>Agaricomycetes</taxon>
        <taxon>Agaricomycetidae</taxon>
        <taxon>Agaricales</taxon>
        <taxon>Marasmiineae</taxon>
        <taxon>Physalacriaceae</taxon>
        <taxon>Armillaria</taxon>
    </lineage>
</organism>
<gene>
    <name evidence="1" type="ORF">ARMOST_02048</name>
</gene>
<sequence>MNAVVLMMNEFVCRSRCSLTRLAIHHSIASYDGFINDCPLFMDSLVSLEIELFWNMKDIFDALASIGFLPNLQHLFLQIRSPQLSSLDLLAAMISSRSQNLHSIRISCNRADDVERVNEHLAPLRPTELLMVVFIDRDYKYDVKGCFGKFEST</sequence>
<name>A0A284QQM6_ARMOS</name>
<proteinExistence type="predicted"/>